<comment type="caution">
    <text evidence="3">The sequence shown here is derived from an EMBL/GenBank/DDBJ whole genome shotgun (WGS) entry which is preliminary data.</text>
</comment>
<proteinExistence type="predicted"/>
<dbReference type="AlphaFoldDB" id="A0A6A6MC25"/>
<gene>
    <name evidence="3" type="ORF">GH714_021662</name>
</gene>
<dbReference type="InterPro" id="IPR057670">
    <property type="entry name" value="SH3_retrovirus"/>
</dbReference>
<organism evidence="3 4">
    <name type="scientific">Hevea brasiliensis</name>
    <name type="common">Para rubber tree</name>
    <name type="synonym">Siphonia brasiliensis</name>
    <dbReference type="NCBI Taxonomy" id="3981"/>
    <lineage>
        <taxon>Eukaryota</taxon>
        <taxon>Viridiplantae</taxon>
        <taxon>Streptophyta</taxon>
        <taxon>Embryophyta</taxon>
        <taxon>Tracheophyta</taxon>
        <taxon>Spermatophyta</taxon>
        <taxon>Magnoliopsida</taxon>
        <taxon>eudicotyledons</taxon>
        <taxon>Gunneridae</taxon>
        <taxon>Pentapetalae</taxon>
        <taxon>rosids</taxon>
        <taxon>fabids</taxon>
        <taxon>Malpighiales</taxon>
        <taxon>Euphorbiaceae</taxon>
        <taxon>Crotonoideae</taxon>
        <taxon>Micrandreae</taxon>
        <taxon>Hevea</taxon>
    </lineage>
</organism>
<evidence type="ECO:0000259" key="2">
    <source>
        <dbReference type="Pfam" id="PF25597"/>
    </source>
</evidence>
<dbReference type="Pfam" id="PF25597">
    <property type="entry name" value="SH3_retrovirus"/>
    <property type="match status" value="1"/>
</dbReference>
<dbReference type="Proteomes" id="UP000467840">
    <property type="component" value="Chromosome 14"/>
</dbReference>
<dbReference type="EMBL" id="JAAGAX010000006">
    <property type="protein sequence ID" value="KAF2311311.1"/>
    <property type="molecule type" value="Genomic_DNA"/>
</dbReference>
<keyword evidence="4" id="KW-1185">Reference proteome</keyword>
<sequence length="362" mass="41981">MSEDKTLTKIPHFDGHYDHWSELMENLLRAKGLWSLVEIGFTEPIEGTILTEAQREQFDDARLKDHQVKHYLFQAIDRTVFEQILDRRTAKSVWDSLKRKFGGNLKVKKSLLNALRREFEVLEMKKDETITDYFARVMMVSNKMRSNGEEMPDKKIVEKILRTLTDKFTYVVVSIEESKDTDTMSIDELQSSLVVHEQKFRRPSNNDEDQVLNVVVKDMTPEEAWSGEKPSVDYFRVFGCVGYVHIPDAKRKKLEDKSVSCVLFGISGESKGYRMFDPIAKKIIVSRDVIFDEDREWDWENFEDEADLDWGESIEISAAKEEDTEQHTVSASSINPDGEIEAAAELLLSMQHLLLKSNQIWL</sequence>
<evidence type="ECO:0000313" key="3">
    <source>
        <dbReference type="EMBL" id="KAF2311311.1"/>
    </source>
</evidence>
<evidence type="ECO:0000256" key="1">
    <source>
        <dbReference type="SAM" id="Coils"/>
    </source>
</evidence>
<dbReference type="PANTHER" id="PTHR35317:SF27">
    <property type="entry name" value="RETROVIRUS-RELATED POL POLYPROTEIN FROM TRANSPOSON TNT 1-94"/>
    <property type="match status" value="1"/>
</dbReference>
<feature type="domain" description="Retroviral polymerase SH3-like" evidence="2">
    <location>
        <begin position="240"/>
        <end position="301"/>
    </location>
</feature>
<feature type="coiled-coil region" evidence="1">
    <location>
        <begin position="105"/>
        <end position="132"/>
    </location>
</feature>
<name>A0A6A6MC25_HEVBR</name>
<dbReference type="Pfam" id="PF14223">
    <property type="entry name" value="Retrotran_gag_2"/>
    <property type="match status" value="1"/>
</dbReference>
<keyword evidence="1" id="KW-0175">Coiled coil</keyword>
<accession>A0A6A6MC25</accession>
<reference evidence="3 4" key="1">
    <citation type="journal article" date="2020" name="Mol. Plant">
        <title>The Chromosome-Based Rubber Tree Genome Provides New Insights into Spurge Genome Evolution and Rubber Biosynthesis.</title>
        <authorList>
            <person name="Liu J."/>
            <person name="Shi C."/>
            <person name="Shi C.C."/>
            <person name="Li W."/>
            <person name="Zhang Q.J."/>
            <person name="Zhang Y."/>
            <person name="Li K."/>
            <person name="Lu H.F."/>
            <person name="Shi C."/>
            <person name="Zhu S.T."/>
            <person name="Xiao Z.Y."/>
            <person name="Nan H."/>
            <person name="Yue Y."/>
            <person name="Zhu X.G."/>
            <person name="Wu Y."/>
            <person name="Hong X.N."/>
            <person name="Fan G.Y."/>
            <person name="Tong Y."/>
            <person name="Zhang D."/>
            <person name="Mao C.L."/>
            <person name="Liu Y.L."/>
            <person name="Hao S.J."/>
            <person name="Liu W.Q."/>
            <person name="Lv M.Q."/>
            <person name="Zhang H.B."/>
            <person name="Liu Y."/>
            <person name="Hu-Tang G.R."/>
            <person name="Wang J.P."/>
            <person name="Wang J.H."/>
            <person name="Sun Y.H."/>
            <person name="Ni S.B."/>
            <person name="Chen W.B."/>
            <person name="Zhang X.C."/>
            <person name="Jiao Y.N."/>
            <person name="Eichler E.E."/>
            <person name="Li G.H."/>
            <person name="Liu X."/>
            <person name="Gao L.Z."/>
        </authorList>
    </citation>
    <scope>NUCLEOTIDE SEQUENCE [LARGE SCALE GENOMIC DNA]</scope>
    <source>
        <strain evidence="4">cv. GT1</strain>
        <tissue evidence="3">Leaf</tissue>
    </source>
</reference>
<evidence type="ECO:0000313" key="4">
    <source>
        <dbReference type="Proteomes" id="UP000467840"/>
    </source>
</evidence>
<protein>
    <recommendedName>
        <fullName evidence="2">Retroviral polymerase SH3-like domain-containing protein</fullName>
    </recommendedName>
</protein>
<dbReference type="PANTHER" id="PTHR35317">
    <property type="entry name" value="OS04G0629600 PROTEIN"/>
    <property type="match status" value="1"/>
</dbReference>